<dbReference type="AlphaFoldDB" id="A0A9P6IQG3"/>
<organism evidence="3 4">
    <name type="scientific">Modicella reniformis</name>
    <dbReference type="NCBI Taxonomy" id="1440133"/>
    <lineage>
        <taxon>Eukaryota</taxon>
        <taxon>Fungi</taxon>
        <taxon>Fungi incertae sedis</taxon>
        <taxon>Mucoromycota</taxon>
        <taxon>Mortierellomycotina</taxon>
        <taxon>Mortierellomycetes</taxon>
        <taxon>Mortierellales</taxon>
        <taxon>Mortierellaceae</taxon>
        <taxon>Modicella</taxon>
    </lineage>
</organism>
<accession>A0A9P6IQG3</accession>
<gene>
    <name evidence="3" type="ORF">BGZ65_012247</name>
</gene>
<protein>
    <submittedName>
        <fullName evidence="3">Uncharacterized protein</fullName>
    </submittedName>
</protein>
<dbReference type="Proteomes" id="UP000749646">
    <property type="component" value="Unassembled WGS sequence"/>
</dbReference>
<keyword evidence="2" id="KW-0472">Membrane</keyword>
<feature type="region of interest" description="Disordered" evidence="1">
    <location>
        <begin position="217"/>
        <end position="237"/>
    </location>
</feature>
<keyword evidence="2" id="KW-0812">Transmembrane</keyword>
<dbReference type="EMBL" id="JAAAHW010008439">
    <property type="protein sequence ID" value="KAF9944316.1"/>
    <property type="molecule type" value="Genomic_DNA"/>
</dbReference>
<evidence type="ECO:0000256" key="1">
    <source>
        <dbReference type="SAM" id="MobiDB-lite"/>
    </source>
</evidence>
<evidence type="ECO:0000256" key="2">
    <source>
        <dbReference type="SAM" id="Phobius"/>
    </source>
</evidence>
<comment type="caution">
    <text evidence="3">The sequence shown here is derived from an EMBL/GenBank/DDBJ whole genome shotgun (WGS) entry which is preliminary data.</text>
</comment>
<keyword evidence="2" id="KW-1133">Transmembrane helix</keyword>
<dbReference type="OrthoDB" id="3261505at2759"/>
<evidence type="ECO:0000313" key="4">
    <source>
        <dbReference type="Proteomes" id="UP000749646"/>
    </source>
</evidence>
<reference evidence="3" key="1">
    <citation type="journal article" date="2020" name="Fungal Divers.">
        <title>Resolving the Mortierellaceae phylogeny through synthesis of multi-gene phylogenetics and phylogenomics.</title>
        <authorList>
            <person name="Vandepol N."/>
            <person name="Liber J."/>
            <person name="Desiro A."/>
            <person name="Na H."/>
            <person name="Kennedy M."/>
            <person name="Barry K."/>
            <person name="Grigoriev I.V."/>
            <person name="Miller A.N."/>
            <person name="O'Donnell K."/>
            <person name="Stajich J.E."/>
            <person name="Bonito G."/>
        </authorList>
    </citation>
    <scope>NUCLEOTIDE SEQUENCE</scope>
    <source>
        <strain evidence="3">MES-2147</strain>
    </source>
</reference>
<feature type="compositionally biased region" description="Gly residues" evidence="1">
    <location>
        <begin position="217"/>
        <end position="227"/>
    </location>
</feature>
<keyword evidence="4" id="KW-1185">Reference proteome</keyword>
<sequence>SLASPTPTNNKESTSGGGAKLATAGIVVGSVVVAAAIGIWVFRKWKLSPSRDFQSKIRGDDYQDYPRSYESDTVFLRNLGDQPTEAGAAAAAAATKASPYNNHAQVAVNVDDQYYDPVYTNADQAGGPVAGGGAAAAGGYGYGYDQQGGYNNQAAAGGYDHQAYGGGSHHGYDAPYGHAHEYAESQVGSGHGGSGHGGSQVAGGGYNAGSNVGGGGYAGSNVGGGYQHQGYDDYGRR</sequence>
<evidence type="ECO:0000313" key="3">
    <source>
        <dbReference type="EMBL" id="KAF9944316.1"/>
    </source>
</evidence>
<feature type="non-terminal residue" evidence="3">
    <location>
        <position position="237"/>
    </location>
</feature>
<feature type="region of interest" description="Disordered" evidence="1">
    <location>
        <begin position="184"/>
        <end position="205"/>
    </location>
</feature>
<name>A0A9P6IQG3_9FUNG</name>
<feature type="compositionally biased region" description="Gly residues" evidence="1">
    <location>
        <begin position="189"/>
        <end position="205"/>
    </location>
</feature>
<proteinExistence type="predicted"/>
<feature type="transmembrane region" description="Helical" evidence="2">
    <location>
        <begin position="21"/>
        <end position="42"/>
    </location>
</feature>